<protein>
    <submittedName>
        <fullName evidence="1">Uncharacterized protein</fullName>
    </submittedName>
</protein>
<sequence length="168" mass="19677">PKKERNADWFKFKKEHLDWYLANGAKELCITCEAGDQVFWDSRLVHSGTEFVMDEDCPPREDERTHRNVVYVCMQPREEKTIMKRARILNPDDPWRLRLASHWPNNMKLFGKYPQHYGAPPPPGCKQSDPTDYWSFVPKMPMPQLSPYGIKIALGRDEKDIADLFAPN</sequence>
<reference evidence="1" key="1">
    <citation type="journal article" date="2014" name="Front. Microbiol.">
        <title>High frequency of phylogenetically diverse reductive dehalogenase-homologous genes in deep subseafloor sedimentary metagenomes.</title>
        <authorList>
            <person name="Kawai M."/>
            <person name="Futagami T."/>
            <person name="Toyoda A."/>
            <person name="Takaki Y."/>
            <person name="Nishi S."/>
            <person name="Hori S."/>
            <person name="Arai W."/>
            <person name="Tsubouchi T."/>
            <person name="Morono Y."/>
            <person name="Uchiyama I."/>
            <person name="Ito T."/>
            <person name="Fujiyama A."/>
            <person name="Inagaki F."/>
            <person name="Takami H."/>
        </authorList>
    </citation>
    <scope>NUCLEOTIDE SEQUENCE</scope>
    <source>
        <strain evidence="1">Expedition CK06-06</strain>
    </source>
</reference>
<dbReference type="SUPFAM" id="SSF51197">
    <property type="entry name" value="Clavaminate synthase-like"/>
    <property type="match status" value="1"/>
</dbReference>
<dbReference type="PANTHER" id="PTHR31630:SF6">
    <property type="entry name" value="PHYTANOYL-COA DIOXYGENASE-RELATED"/>
    <property type="match status" value="1"/>
</dbReference>
<proteinExistence type="predicted"/>
<dbReference type="AlphaFoldDB" id="X0TQ45"/>
<dbReference type="EMBL" id="BARS01009693">
    <property type="protein sequence ID" value="GAF78240.1"/>
    <property type="molecule type" value="Genomic_DNA"/>
</dbReference>
<comment type="caution">
    <text evidence="1">The sequence shown here is derived from an EMBL/GenBank/DDBJ whole genome shotgun (WGS) entry which is preliminary data.</text>
</comment>
<gene>
    <name evidence="1" type="ORF">S01H1_18166</name>
</gene>
<feature type="non-terminal residue" evidence="1">
    <location>
        <position position="1"/>
    </location>
</feature>
<accession>X0TQ45</accession>
<name>X0TQ45_9ZZZZ</name>
<dbReference type="PANTHER" id="PTHR31630">
    <property type="entry name" value="PHYTANOYL-COA DIOXYGENASE-RELATED-RELATED"/>
    <property type="match status" value="1"/>
</dbReference>
<organism evidence="1">
    <name type="scientific">marine sediment metagenome</name>
    <dbReference type="NCBI Taxonomy" id="412755"/>
    <lineage>
        <taxon>unclassified sequences</taxon>
        <taxon>metagenomes</taxon>
        <taxon>ecological metagenomes</taxon>
    </lineage>
</organism>
<evidence type="ECO:0000313" key="1">
    <source>
        <dbReference type="EMBL" id="GAF78240.1"/>
    </source>
</evidence>